<dbReference type="Pfam" id="PF19407">
    <property type="entry name" value="DUF5979"/>
    <property type="match status" value="6"/>
</dbReference>
<dbReference type="KEGG" id="nak:EH165_02670"/>
<feature type="domain" description="DUF11" evidence="3">
    <location>
        <begin position="2430"/>
        <end position="2527"/>
    </location>
</feature>
<dbReference type="InterPro" id="IPR047589">
    <property type="entry name" value="DUF11_rpt"/>
</dbReference>
<feature type="domain" description="DUF5979" evidence="4">
    <location>
        <begin position="2321"/>
        <end position="2425"/>
    </location>
</feature>
<feature type="region of interest" description="Disordered" evidence="1">
    <location>
        <begin position="2566"/>
        <end position="2585"/>
    </location>
</feature>
<evidence type="ECO:0000256" key="1">
    <source>
        <dbReference type="SAM" id="MobiDB-lite"/>
    </source>
</evidence>
<feature type="domain" description="DUF5979" evidence="4">
    <location>
        <begin position="1992"/>
        <end position="2086"/>
    </location>
</feature>
<feature type="transmembrane region" description="Helical" evidence="2">
    <location>
        <begin position="2597"/>
        <end position="2618"/>
    </location>
</feature>
<keyword evidence="2" id="KW-0472">Membrane</keyword>
<keyword evidence="2" id="KW-0812">Transmembrane</keyword>
<dbReference type="NCBIfam" id="TIGR01451">
    <property type="entry name" value="B_ant_repeat"/>
    <property type="match status" value="3"/>
</dbReference>
<reference evidence="5 6" key="1">
    <citation type="submission" date="2018-11" db="EMBL/GenBank/DDBJ databases">
        <authorList>
            <person name="Da X."/>
        </authorList>
    </citation>
    <scope>NUCLEOTIDE SEQUENCE [LARGE SCALE GENOMIC DNA]</scope>
    <source>
        <strain evidence="5 6">S14-144</strain>
    </source>
</reference>
<evidence type="ECO:0000256" key="2">
    <source>
        <dbReference type="SAM" id="Phobius"/>
    </source>
</evidence>
<organism evidence="5 6">
    <name type="scientific">Nakamurella antarctica</name>
    <dbReference type="NCBI Taxonomy" id="1902245"/>
    <lineage>
        <taxon>Bacteria</taxon>
        <taxon>Bacillati</taxon>
        <taxon>Actinomycetota</taxon>
        <taxon>Actinomycetes</taxon>
        <taxon>Nakamurellales</taxon>
        <taxon>Nakamurellaceae</taxon>
        <taxon>Nakamurella</taxon>
    </lineage>
</organism>
<dbReference type="OrthoDB" id="3727282at2"/>
<keyword evidence="2" id="KW-1133">Transmembrane helix</keyword>
<feature type="domain" description="DUF5979" evidence="4">
    <location>
        <begin position="2205"/>
        <end position="2317"/>
    </location>
</feature>
<proteinExistence type="predicted"/>
<dbReference type="Gene3D" id="2.60.40.740">
    <property type="match status" value="1"/>
</dbReference>
<dbReference type="Pfam" id="PF01345">
    <property type="entry name" value="DUF11"/>
    <property type="match status" value="1"/>
</dbReference>
<sequence length="2633" mass="265173">MNMHNKGSRGRPHLFGRAGIVLTAVMALIFGLASNQTASADPGEGTGVMSLSKTASSSVVKPGETFTYTLAFTCSSVDDGCANAVLTDSIPLPLEVVPGPNNPAVTAAAKFGFDWDGAGAVAVAGSRKLTITFEDELPNSPGVLGLVAGRSGTVQIQVRFPANTPKTADGTSVSNTASLDSTNSPSQSATAPVAVNVVSVLAASDTKTWAPASAVYAPGASSDITLGAKNDSNVPASAITILEPSAGANPFNAVALTGLGAVVFPTGADRVQVDALVGGTWVTGTPAAAAALPAVALASVTGLRIIFTSSNGAIAAAGAAGSIVVNVAQRAVGVDGAVLSDGEAVTNTAQATVTTADGPADALPVTAPYTITALTASVQAKKSFDPIPALPDGTIPSSIAAGSSRGVTVTGTNTSSGNLQTLTISEPGSGNTFFDGTNVKLTNWGASTWPAGATSAAFTFNGASPVVSNTAGTFPAIPAGTTSFSVTFTGEIPSGAAATLKFGVVTGPNSGPPITDGPQAVKVYTNAVDVTGANAGGPAPVKTATADLAVKSPSIGVDLKKIATPSAVRPTARTVIQLPATVPAATTTVRPTQIVINEPQTVGASDFWNAFNAVSIAPTSVPAGATLKIEYYTAAGAPQLLTTVTGPQVFSAGLSSLLPANVLPSSLVGLRFTFEDLAGFAPSTKVQPNIGFRVRPALRNAPGTSTTVPTPAPAPKYTNCATATATDGTITAAASTSCTDISALFEGGSGTFPIDKDWDLPSSVPSRSGAKIGTMLSWGSDRDGLASVAISDPAGTTPGNTVSTAYEAFDLLKIDAISPTAAIVAPGKSSNAITTYGDPLIRWDAVSKVELFNGVAWTDVTSVACAVANSCNGKFPGYTLTPAQVASTTGVRVTFVENPNRAQELKNTTDVTAPEVGSGVSVGGNRPLHLTYQVRDTVRVSEPGRTDLAAGARLYNTSDKGLVNNTVGAVAVPADGSANIVGSESDSVLILDQPLTVKATKTATPGTLAIPALGTPAAAFPSSVFALTVKNTSPSRVDKLSVTDPIDGASPYNASNAFEKFTLTNIKATLPSGATLAASTVKLTYFDGTTNTVSLAAAQALSAAALQDVVGVSVSFAGRIDAAAAGVVSLTAQLRPTARSTAAVIAVVDSPITNTMTAQLDDAILEVRTLDLDKVADTASAQVTLTAASLQVVAGKTFTPDNTLAATPVSPIKVALQARSTGSASPKVLTLTDVSPEFWNTFNLQTLAITALPTGADQAQIDYQTKTTGAVWQIGAPAAAPVLPAGVGADVTGIRVTFSRSDGAAFLASANAIVTLDVVLRSQLRDASGPVLPGVTPNTVSVTATAGALTAPSAEATANFTLNAGTTSVAVFKDSVQQSAPGEEVPYSLIFKNTGTANIMNPVIVDTLPVGGLVYLPFRNPTLSTSMGGTLPTTLGVGGVAVNYTAATNKITFTFPAGAKMAPGETYKITVLVMVSPGLVLGTPIENSFGVKGDVPFAAATCKPLAPSTRPAALDADGFCTTTATLTTLKAGGLVTGKGVKAAANLGAQNVLNPATACTPDVDGYYRYPCAANSVVGGVDNWKLEVINGGNIPSDRLRFVDILPFANDKGVIATTPRGSTYRPAFNGNVSLMTDTLSAGTTYEWFYTTAATPCSLDLYLPNASTCPAGSWSPSASLVDPSTVTGLKFIFAFDNLPGATLPPGAALKVLFDTKNVPTGPGRASVAVSNAAQQAWNSFAVGGSFKEPNQEPTPRAPAEPNKAGVSLATGPIKVMKSVTGAAKDSAPTSFDATVTCKIDGLDVTFPAGTEKITLNAANQYTVRLDGIPVGAVCSVVEAGSTGKYGETTRTVSGPVTITMAGVTAEVPKSSDVTITNDYPAGKLIVSKEVVGSTSGVIFGPFTVEVSCTFNSVPVNTGVFVNGKFTFSIAGGASRSMVVPLGSSCVVTETGTDSAIGVSISVDGAKAVSGISAPVAVKTPVDHTAVITNDFGAGQLSVMKSVAGSGAGTYGTGTFTISVTCDFRGVNLYTGNLTVKGGETTLVPKTFPAGTKCAVVETDKGGANEATIDKPSVIITNSVTPILVDVTNTFNTGTVQVVKTRDGGGVANYGAGPFTVQVSCTYPVQGVTPNPTVALPNGGVLVLNKDNGYKATVSTGSGAFGIPQGATCSVTETATGGATSVLIGAPVIVVKDELSDLTVKNTFDVADLSIVKERVGDGVDIFGAGPFTVGVSCTYLVDGVVTSIDLGDKATLELNKDNKYAATIQGLLSGSLCKVVETDMGGATSSAITVSADGAQVPLPVAGVQVTSGTAVGVTVTNTFDVADLVITKVRQGEGAAEFGNVPFTVVLSCTYNGKAFDLGDRGTQVLSSENKYTATVSGLPVGTKCSVTETVNGGAVKTVITPNDGINASVGTATVSKDGAAVEVVNTFNVGRLQIDKVVDKPTRNAGENGTYTVRVTNIGDINGVNLLADDKLPEGTNYVSATGSPAVNGQTLTWKIASLPIGQSVEFTVVATFPKAGVYVNSFSVVKPQSFTTTDVLNACADNVARSCATVTVLEVVVENSTQALPTTATASVTPLPTSTSSAVPPRTGPPLAYTGIDVFGFGVAASLMLLAGVAFLLVAARRRKGEDGNGTHAA</sequence>
<evidence type="ECO:0000259" key="3">
    <source>
        <dbReference type="Pfam" id="PF01345"/>
    </source>
</evidence>
<name>A0A3G8ZRT3_9ACTN</name>
<gene>
    <name evidence="5" type="ORF">EH165_02670</name>
</gene>
<accession>A0A3G8ZRT3</accession>
<feature type="compositionally biased region" description="Polar residues" evidence="1">
    <location>
        <begin position="164"/>
        <end position="187"/>
    </location>
</feature>
<keyword evidence="6" id="KW-1185">Reference proteome</keyword>
<dbReference type="InterPro" id="IPR046022">
    <property type="entry name" value="DUF5979"/>
</dbReference>
<feature type="region of interest" description="Disordered" evidence="1">
    <location>
        <begin position="163"/>
        <end position="188"/>
    </location>
</feature>
<feature type="compositionally biased region" description="Polar residues" evidence="1">
    <location>
        <begin position="2566"/>
        <end position="2581"/>
    </location>
</feature>
<dbReference type="InterPro" id="IPR001434">
    <property type="entry name" value="OmcB-like_DUF11"/>
</dbReference>
<dbReference type="EMBL" id="CP034170">
    <property type="protein sequence ID" value="AZI57224.1"/>
    <property type="molecule type" value="Genomic_DNA"/>
</dbReference>
<evidence type="ECO:0000313" key="5">
    <source>
        <dbReference type="EMBL" id="AZI57224.1"/>
    </source>
</evidence>
<dbReference type="Proteomes" id="UP000268084">
    <property type="component" value="Chromosome"/>
</dbReference>
<feature type="domain" description="DUF5979" evidence="4">
    <location>
        <begin position="1770"/>
        <end position="1875"/>
    </location>
</feature>
<evidence type="ECO:0000259" key="4">
    <source>
        <dbReference type="Pfam" id="PF19407"/>
    </source>
</evidence>
<feature type="domain" description="DUF5979" evidence="4">
    <location>
        <begin position="1881"/>
        <end position="1986"/>
    </location>
</feature>
<feature type="domain" description="DUF5979" evidence="4">
    <location>
        <begin position="2091"/>
        <end position="2200"/>
    </location>
</feature>
<protein>
    <submittedName>
        <fullName evidence="5">DUF11 domain-containing protein</fullName>
    </submittedName>
</protein>
<feature type="region of interest" description="Disordered" evidence="1">
    <location>
        <begin position="1740"/>
        <end position="1760"/>
    </location>
</feature>
<evidence type="ECO:0000313" key="6">
    <source>
        <dbReference type="Proteomes" id="UP000268084"/>
    </source>
</evidence>
<reference evidence="5 6" key="2">
    <citation type="submission" date="2018-12" db="EMBL/GenBank/DDBJ databases">
        <title>Nakamurella antarcticus sp. nov., isolated from Antarctica South Shetland Islands soil.</title>
        <authorList>
            <person name="Peng F."/>
        </authorList>
    </citation>
    <scope>NUCLEOTIDE SEQUENCE [LARGE SCALE GENOMIC DNA]</scope>
    <source>
        <strain evidence="5 6">S14-144</strain>
    </source>
</reference>